<keyword evidence="11" id="KW-1185">Reference proteome</keyword>
<feature type="transmembrane region" description="Helical" evidence="8">
    <location>
        <begin position="378"/>
        <end position="397"/>
    </location>
</feature>
<accession>A0A5B7X3N0</accession>
<dbReference type="InterPro" id="IPR014729">
    <property type="entry name" value="Rossmann-like_a/b/a_fold"/>
</dbReference>
<feature type="transmembrane region" description="Helical" evidence="8">
    <location>
        <begin position="304"/>
        <end position="325"/>
    </location>
</feature>
<evidence type="ECO:0000259" key="9">
    <source>
        <dbReference type="Pfam" id="PF00999"/>
    </source>
</evidence>
<evidence type="ECO:0000256" key="5">
    <source>
        <dbReference type="ARBA" id="ARBA00022989"/>
    </source>
</evidence>
<feature type="transmembrane region" description="Helical" evidence="8">
    <location>
        <begin position="189"/>
        <end position="211"/>
    </location>
</feature>
<dbReference type="InterPro" id="IPR038770">
    <property type="entry name" value="Na+/solute_symporter_sf"/>
</dbReference>
<dbReference type="GO" id="GO:0016020">
    <property type="term" value="C:membrane"/>
    <property type="evidence" value="ECO:0007669"/>
    <property type="project" value="UniProtKB-SubCell"/>
</dbReference>
<feature type="domain" description="Cation/H+ exchanger transmembrane" evidence="9">
    <location>
        <begin position="25"/>
        <end position="396"/>
    </location>
</feature>
<feature type="transmembrane region" description="Helical" evidence="8">
    <location>
        <begin position="97"/>
        <end position="118"/>
    </location>
</feature>
<proteinExistence type="predicted"/>
<feature type="transmembrane region" description="Helical" evidence="8">
    <location>
        <begin position="66"/>
        <end position="85"/>
    </location>
</feature>
<evidence type="ECO:0000256" key="8">
    <source>
        <dbReference type="SAM" id="Phobius"/>
    </source>
</evidence>
<keyword evidence="3" id="KW-0050">Antiport</keyword>
<dbReference type="AlphaFoldDB" id="A0A5B7X3N0"/>
<evidence type="ECO:0000256" key="4">
    <source>
        <dbReference type="ARBA" id="ARBA00022692"/>
    </source>
</evidence>
<feature type="transmembrane region" description="Helical" evidence="8">
    <location>
        <begin position="42"/>
        <end position="60"/>
    </location>
</feature>
<dbReference type="RefSeq" id="WP_139066551.1">
    <property type="nucleotide sequence ID" value="NZ_CP040812.1"/>
</dbReference>
<dbReference type="Pfam" id="PF00999">
    <property type="entry name" value="Na_H_Exchanger"/>
    <property type="match status" value="1"/>
</dbReference>
<sequence>MIFLSAFDASLPLANPVLKFLLILVIILIAPLLLNRIKIPPLLGMIIAGAIVGPHGFYLMERDSSIILSGTAGLLYIMFLAGLEIDMADFKKNSKKSIVFGMFTFLIPMTLGILGGLYILNFSIYTSVLLASMFASHTLIAYPLVSKMGVAKNRAVNITVGGTMITDTLALLVLAVIVGMTTGEVNTEFWVRLTISLIIFGLIVMFLFPIIGRWFFKRFEDNVSQYIFVLVMVFSGAVLAELAGIEAIIGAFLAGLAMNRLIPHTSPLMNRIEFVGNAIFIPFFLIGVGMLIDYRVFFQDLETLKVAAIMTIIATSAKYLAAWLTQKTYNFTSTERALIFGLSNAQAAATLAAVLVGYNIILGETVDGEPVRLLNESVLNGTILMILITCTISSFVAQKAAKKQSLADASSTEPGDAETRERILIPISNSETTDELINLGLILKSKRNVEGLYALTIINNATVDEPAVKKAGKLLNQASVTASATDNFIHELLRYDIDIVNGITSVVREKGITDLILGLHQQSGISDSFLGDLTEGLLTKCNTTTLIYKAAQPIATIKRQLVVVPAKAEKETGFPFWLVKLWNLARNTGAKLVFYATAETLDYIKKVQEKHPIECEFREFSQWNDFLILSREIDKDDNLFIIMSRKDKLSYQKNMANIPDYLNNYFQRNSFILVFPIQAGVADPRGIDLTNPSLMEPIERLDEIGKTIGSLFRKK</sequence>
<reference evidence="10 11" key="1">
    <citation type="submission" date="2019-06" db="EMBL/GenBank/DDBJ databases">
        <title>Complete genome sequence of Antarcticibacterium flavum KCTC 52984T from an Antarctic marine sediment.</title>
        <authorList>
            <person name="Lee Y.M."/>
            <person name="Shin S.C."/>
        </authorList>
    </citation>
    <scope>NUCLEOTIDE SEQUENCE [LARGE SCALE GENOMIC DNA]</scope>
    <source>
        <strain evidence="10 11">KCTC 52984</strain>
    </source>
</reference>
<feature type="transmembrane region" description="Helical" evidence="8">
    <location>
        <begin position="337"/>
        <end position="358"/>
    </location>
</feature>
<dbReference type="GO" id="GO:1902600">
    <property type="term" value="P:proton transmembrane transport"/>
    <property type="evidence" value="ECO:0007669"/>
    <property type="project" value="InterPro"/>
</dbReference>
<name>A0A5B7X3N0_9FLAO</name>
<feature type="transmembrane region" description="Helical" evidence="8">
    <location>
        <begin position="274"/>
        <end position="292"/>
    </location>
</feature>
<feature type="transmembrane region" description="Helical" evidence="8">
    <location>
        <begin position="17"/>
        <end position="35"/>
    </location>
</feature>
<dbReference type="OrthoDB" id="9793589at2"/>
<dbReference type="GO" id="GO:0015297">
    <property type="term" value="F:antiporter activity"/>
    <property type="evidence" value="ECO:0007669"/>
    <property type="project" value="UniProtKB-KW"/>
</dbReference>
<dbReference type="Gene3D" id="3.40.50.620">
    <property type="entry name" value="HUPs"/>
    <property type="match status" value="1"/>
</dbReference>
<evidence type="ECO:0000313" key="10">
    <source>
        <dbReference type="EMBL" id="QCY69987.1"/>
    </source>
</evidence>
<comment type="subcellular location">
    <subcellularLocation>
        <location evidence="1">Membrane</location>
        <topology evidence="1">Multi-pass membrane protein</topology>
    </subcellularLocation>
</comment>
<gene>
    <name evidence="10" type="ORF">FHG64_11580</name>
</gene>
<dbReference type="Proteomes" id="UP000309016">
    <property type="component" value="Chromosome"/>
</dbReference>
<feature type="transmembrane region" description="Helical" evidence="8">
    <location>
        <begin position="156"/>
        <end position="177"/>
    </location>
</feature>
<feature type="transmembrane region" description="Helical" evidence="8">
    <location>
        <begin position="124"/>
        <end position="144"/>
    </location>
</feature>
<dbReference type="SUPFAM" id="SSF52402">
    <property type="entry name" value="Adenine nucleotide alpha hydrolases-like"/>
    <property type="match status" value="1"/>
</dbReference>
<keyword evidence="6" id="KW-0406">Ion transport</keyword>
<keyword evidence="4 8" id="KW-0812">Transmembrane</keyword>
<evidence type="ECO:0000256" key="7">
    <source>
        <dbReference type="ARBA" id="ARBA00023136"/>
    </source>
</evidence>
<keyword evidence="7 8" id="KW-0472">Membrane</keyword>
<dbReference type="KEGG" id="afla:FHG64_11580"/>
<dbReference type="PANTHER" id="PTHR43562:SF4">
    <property type="entry name" value="NA(+)_H(+) ANTIPORTER NHAS5"/>
    <property type="match status" value="1"/>
</dbReference>
<dbReference type="EMBL" id="CP040812">
    <property type="protein sequence ID" value="QCY69987.1"/>
    <property type="molecule type" value="Genomic_DNA"/>
</dbReference>
<dbReference type="Gene3D" id="1.20.1530.20">
    <property type="match status" value="1"/>
</dbReference>
<evidence type="ECO:0000256" key="6">
    <source>
        <dbReference type="ARBA" id="ARBA00023065"/>
    </source>
</evidence>
<evidence type="ECO:0000256" key="1">
    <source>
        <dbReference type="ARBA" id="ARBA00004141"/>
    </source>
</evidence>
<organism evidence="10 11">
    <name type="scientific">Antarcticibacterium flavum</name>
    <dbReference type="NCBI Taxonomy" id="2058175"/>
    <lineage>
        <taxon>Bacteria</taxon>
        <taxon>Pseudomonadati</taxon>
        <taxon>Bacteroidota</taxon>
        <taxon>Flavobacteriia</taxon>
        <taxon>Flavobacteriales</taxon>
        <taxon>Flavobacteriaceae</taxon>
        <taxon>Antarcticibacterium</taxon>
    </lineage>
</organism>
<evidence type="ECO:0000256" key="3">
    <source>
        <dbReference type="ARBA" id="ARBA00022449"/>
    </source>
</evidence>
<protein>
    <submittedName>
        <fullName evidence="10">Cation:proton antiporter</fullName>
    </submittedName>
</protein>
<keyword evidence="5 8" id="KW-1133">Transmembrane helix</keyword>
<dbReference type="PANTHER" id="PTHR43562">
    <property type="entry name" value="NAPA-TYPE SODIUM/HYDROGEN ANTIPORTER"/>
    <property type="match status" value="1"/>
</dbReference>
<dbReference type="InterPro" id="IPR006153">
    <property type="entry name" value="Cation/H_exchanger_TM"/>
</dbReference>
<keyword evidence="2" id="KW-0813">Transport</keyword>
<evidence type="ECO:0000313" key="11">
    <source>
        <dbReference type="Proteomes" id="UP000309016"/>
    </source>
</evidence>
<evidence type="ECO:0000256" key="2">
    <source>
        <dbReference type="ARBA" id="ARBA00022448"/>
    </source>
</evidence>